<name>A0A7D7QJH0_9NOSO</name>
<feature type="region of interest" description="Disordered" evidence="1">
    <location>
        <begin position="112"/>
        <end position="138"/>
    </location>
</feature>
<feature type="compositionally biased region" description="Polar residues" evidence="1">
    <location>
        <begin position="129"/>
        <end position="138"/>
    </location>
</feature>
<dbReference type="EMBL" id="CP054698">
    <property type="protein sequence ID" value="QMS92082.1"/>
    <property type="molecule type" value="Genomic_DNA"/>
</dbReference>
<dbReference type="InterPro" id="IPR036105">
    <property type="entry name" value="DiNase_FeMo-co_biosyn_sf"/>
</dbReference>
<evidence type="ECO:0000313" key="3">
    <source>
        <dbReference type="EMBL" id="QMS92082.1"/>
    </source>
</evidence>
<proteinExistence type="predicted"/>
<evidence type="ECO:0000313" key="4">
    <source>
        <dbReference type="Proteomes" id="UP000514713"/>
    </source>
</evidence>
<dbReference type="InterPro" id="IPR051840">
    <property type="entry name" value="NifX/NifY_domain"/>
</dbReference>
<dbReference type="KEGG" id="ned:HUN01_32425"/>
<dbReference type="PANTHER" id="PTHR33937:SF2">
    <property type="entry name" value="DINITROGENASE IRON-MOLYBDENUM COFACTOR BIOSYNTHESIS DOMAIN-CONTAINING PROTEIN"/>
    <property type="match status" value="1"/>
</dbReference>
<organism evidence="3 4">
    <name type="scientific">Nostoc edaphicum CCNP1411</name>
    <dbReference type="NCBI Taxonomy" id="1472755"/>
    <lineage>
        <taxon>Bacteria</taxon>
        <taxon>Bacillati</taxon>
        <taxon>Cyanobacteriota</taxon>
        <taxon>Cyanophyceae</taxon>
        <taxon>Nostocales</taxon>
        <taxon>Nostocaceae</taxon>
        <taxon>Nostoc</taxon>
    </lineage>
</organism>
<protein>
    <submittedName>
        <fullName evidence="3">Nitrogen fixation protein</fullName>
    </submittedName>
</protein>
<gene>
    <name evidence="3" type="ORF">HUN01_32425</name>
</gene>
<dbReference type="Proteomes" id="UP000514713">
    <property type="component" value="Chromosome"/>
</dbReference>
<dbReference type="InterPro" id="IPR003731">
    <property type="entry name" value="Di-Nase_FeMo-co_biosynth"/>
</dbReference>
<evidence type="ECO:0000259" key="2">
    <source>
        <dbReference type="Pfam" id="PF02579"/>
    </source>
</evidence>
<dbReference type="Pfam" id="PF02579">
    <property type="entry name" value="Nitro_FeMo-Co"/>
    <property type="match status" value="1"/>
</dbReference>
<feature type="compositionally biased region" description="Basic and acidic residues" evidence="1">
    <location>
        <begin position="112"/>
        <end position="126"/>
    </location>
</feature>
<dbReference type="PANTHER" id="PTHR33937">
    <property type="entry name" value="IRON-MOLYBDENUM PROTEIN-RELATED-RELATED"/>
    <property type="match status" value="1"/>
</dbReference>
<evidence type="ECO:0000256" key="1">
    <source>
        <dbReference type="SAM" id="MobiDB-lite"/>
    </source>
</evidence>
<dbReference type="SUPFAM" id="SSF53146">
    <property type="entry name" value="Nitrogenase accessory factor-like"/>
    <property type="match status" value="1"/>
</dbReference>
<dbReference type="Gene3D" id="3.30.420.130">
    <property type="entry name" value="Dinitrogenase iron-molybdenum cofactor biosynthesis domain"/>
    <property type="match status" value="1"/>
</dbReference>
<sequence length="138" mass="15172">MKIAVSSQNQTNVTAHLGRCQKFWIYDVDDTTIQNKQVLQLTKDQSFHESSPKDSHPLDTVQVLISGSMGRGLAHRLESKGIQPIITSETDPDKTVTAYLAGSLVVSTPEEHDHAHDHEAGNDHECGCNQETIPLTAK</sequence>
<keyword evidence="4" id="KW-1185">Reference proteome</keyword>
<reference evidence="4" key="1">
    <citation type="submission" date="2020-06" db="EMBL/GenBank/DDBJ databases">
        <title>Nostoc edaphicum CCNP1411 genome.</title>
        <authorList>
            <person name="Fidor A."/>
            <person name="Grabski M."/>
            <person name="Gawor J."/>
            <person name="Gromadka R."/>
            <person name="Wegrzyn G."/>
            <person name="Mazur-Marzec H."/>
        </authorList>
    </citation>
    <scope>NUCLEOTIDE SEQUENCE [LARGE SCALE GENOMIC DNA]</scope>
    <source>
        <strain evidence="4">CCNP1411</strain>
    </source>
</reference>
<feature type="domain" description="Dinitrogenase iron-molybdenum cofactor biosynthesis" evidence="2">
    <location>
        <begin position="11"/>
        <end position="100"/>
    </location>
</feature>
<dbReference type="AlphaFoldDB" id="A0A7D7QJH0"/>
<accession>A0A7D7QJH0</accession>